<dbReference type="STRING" id="690850.Desaf_1799"/>
<proteinExistence type="predicted"/>
<sequence length="73" mass="7613">MPDVIMNTRCIVPASLPFGGLGFDLAPVVARACLLACRHGKDATAVEAKPLSSARSHAGYGLMLWLSRETGGS</sequence>
<dbReference type="AlphaFoldDB" id="F3Z294"/>
<evidence type="ECO:0000313" key="2">
    <source>
        <dbReference type="Proteomes" id="UP000007844"/>
    </source>
</evidence>
<evidence type="ECO:0000313" key="1">
    <source>
        <dbReference type="EMBL" id="EGJ50134.1"/>
    </source>
</evidence>
<dbReference type="EMBL" id="CP003221">
    <property type="protein sequence ID" value="EGJ50134.1"/>
    <property type="molecule type" value="Genomic_DNA"/>
</dbReference>
<name>F3Z294_DESAF</name>
<keyword evidence="2" id="KW-1185">Reference proteome</keyword>
<accession>F3Z294</accession>
<reference evidence="1 2" key="1">
    <citation type="journal article" date="2011" name="J. Bacteriol.">
        <title>Genome sequence of the mercury-methylating and pleomorphic Desulfovibrio africanus Strain Walvis Bay.</title>
        <authorList>
            <person name="Brown S.D."/>
            <person name="Wall J.D."/>
            <person name="Kucken A.M."/>
            <person name="Gilmour C.C."/>
            <person name="Podar M."/>
            <person name="Brandt C.C."/>
            <person name="Teshima H."/>
            <person name="Detter J.C."/>
            <person name="Han C.S."/>
            <person name="Land M.L."/>
            <person name="Lucas S."/>
            <person name="Han J."/>
            <person name="Pennacchio L."/>
            <person name="Nolan M."/>
            <person name="Pitluck S."/>
            <person name="Woyke T."/>
            <person name="Goodwin L."/>
            <person name="Palumbo A.V."/>
            <person name="Elias D.A."/>
        </authorList>
    </citation>
    <scope>NUCLEOTIDE SEQUENCE [LARGE SCALE GENOMIC DNA]</scope>
    <source>
        <strain evidence="1 2">Walvis Bay</strain>
    </source>
</reference>
<gene>
    <name evidence="1" type="ORF">Desaf_1799</name>
</gene>
<organism evidence="1 2">
    <name type="scientific">Desulfocurvibacter africanus subsp. africanus str. Walvis Bay</name>
    <dbReference type="NCBI Taxonomy" id="690850"/>
    <lineage>
        <taxon>Bacteria</taxon>
        <taxon>Pseudomonadati</taxon>
        <taxon>Thermodesulfobacteriota</taxon>
        <taxon>Desulfovibrionia</taxon>
        <taxon>Desulfovibrionales</taxon>
        <taxon>Desulfovibrionaceae</taxon>
        <taxon>Desulfocurvibacter</taxon>
    </lineage>
</organism>
<dbReference type="HOGENOM" id="CLU_2698561_0_0_7"/>
<protein>
    <submittedName>
        <fullName evidence="1">Uncharacterized protein</fullName>
    </submittedName>
</protein>
<dbReference type="KEGG" id="daf:Desaf_1799"/>
<dbReference type="RefSeq" id="WP_014259894.1">
    <property type="nucleotide sequence ID" value="NC_016629.1"/>
</dbReference>
<dbReference type="Proteomes" id="UP000007844">
    <property type="component" value="Chromosome"/>
</dbReference>